<comment type="caution">
    <text evidence="2">The sequence shown here is derived from an EMBL/GenBank/DDBJ whole genome shotgun (WGS) entry which is preliminary data.</text>
</comment>
<reference evidence="2" key="1">
    <citation type="submission" date="2020-06" db="EMBL/GenBank/DDBJ databases">
        <authorList>
            <person name="Li T."/>
            <person name="Hu X."/>
            <person name="Zhang T."/>
            <person name="Song X."/>
            <person name="Zhang H."/>
            <person name="Dai N."/>
            <person name="Sheng W."/>
            <person name="Hou X."/>
            <person name="Wei L."/>
        </authorList>
    </citation>
    <scope>NUCLEOTIDE SEQUENCE</scope>
    <source>
        <strain evidence="2">K16</strain>
        <tissue evidence="2">Leaf</tissue>
    </source>
</reference>
<evidence type="ECO:0000313" key="2">
    <source>
        <dbReference type="EMBL" id="KAK4409429.1"/>
    </source>
</evidence>
<dbReference type="Pfam" id="PF07727">
    <property type="entry name" value="RVT_2"/>
    <property type="match status" value="1"/>
</dbReference>
<protein>
    <submittedName>
        <fullName evidence="2">Secreted RxLR effector protein</fullName>
    </submittedName>
</protein>
<reference evidence="2" key="2">
    <citation type="journal article" date="2024" name="Plant">
        <title>Genomic evolution and insights into agronomic trait innovations of Sesamum species.</title>
        <authorList>
            <person name="Miao H."/>
            <person name="Wang L."/>
            <person name="Qu L."/>
            <person name="Liu H."/>
            <person name="Sun Y."/>
            <person name="Le M."/>
            <person name="Wang Q."/>
            <person name="Wei S."/>
            <person name="Zheng Y."/>
            <person name="Lin W."/>
            <person name="Duan Y."/>
            <person name="Cao H."/>
            <person name="Xiong S."/>
            <person name="Wang X."/>
            <person name="Wei L."/>
            <person name="Li C."/>
            <person name="Ma Q."/>
            <person name="Ju M."/>
            <person name="Zhao R."/>
            <person name="Li G."/>
            <person name="Mu C."/>
            <person name="Tian Q."/>
            <person name="Mei H."/>
            <person name="Zhang T."/>
            <person name="Gao T."/>
            <person name="Zhang H."/>
        </authorList>
    </citation>
    <scope>NUCLEOTIDE SEQUENCE</scope>
    <source>
        <strain evidence="2">K16</strain>
    </source>
</reference>
<proteinExistence type="predicted"/>
<dbReference type="Proteomes" id="UP001289374">
    <property type="component" value="Unassembled WGS sequence"/>
</dbReference>
<dbReference type="AlphaFoldDB" id="A0AAE2C560"/>
<sequence length="132" mass="15000">MTKSIRILLAIATWYDYEIWQMDVKITFLNGFVEEKIYMDQPKGFTSVGEEQKDYNFIKNECDPCVYKKISGSTVAYLLLYVDDILLIGYSEASFHLDDDDAKSQSGFVFKLNGGVVCWKSSKKATTADSTT</sequence>
<accession>A0AAE2C560</accession>
<feature type="domain" description="Reverse transcriptase Ty1/copia-type" evidence="1">
    <location>
        <begin position="3"/>
        <end position="57"/>
    </location>
</feature>
<organism evidence="2 3">
    <name type="scientific">Sesamum angolense</name>
    <dbReference type="NCBI Taxonomy" id="2727404"/>
    <lineage>
        <taxon>Eukaryota</taxon>
        <taxon>Viridiplantae</taxon>
        <taxon>Streptophyta</taxon>
        <taxon>Embryophyta</taxon>
        <taxon>Tracheophyta</taxon>
        <taxon>Spermatophyta</taxon>
        <taxon>Magnoliopsida</taxon>
        <taxon>eudicotyledons</taxon>
        <taxon>Gunneridae</taxon>
        <taxon>Pentapetalae</taxon>
        <taxon>asterids</taxon>
        <taxon>lamiids</taxon>
        <taxon>Lamiales</taxon>
        <taxon>Pedaliaceae</taxon>
        <taxon>Sesamum</taxon>
    </lineage>
</organism>
<gene>
    <name evidence="2" type="ORF">Sango_0015900</name>
</gene>
<evidence type="ECO:0000259" key="1">
    <source>
        <dbReference type="Pfam" id="PF07727"/>
    </source>
</evidence>
<name>A0AAE2C560_9LAMI</name>
<dbReference type="InterPro" id="IPR013103">
    <property type="entry name" value="RVT_2"/>
</dbReference>
<keyword evidence="3" id="KW-1185">Reference proteome</keyword>
<evidence type="ECO:0000313" key="3">
    <source>
        <dbReference type="Proteomes" id="UP001289374"/>
    </source>
</evidence>
<dbReference type="EMBL" id="JACGWL010000001">
    <property type="protein sequence ID" value="KAK4409429.1"/>
    <property type="molecule type" value="Genomic_DNA"/>
</dbReference>